<dbReference type="EMBL" id="JACXAF010000015">
    <property type="protein sequence ID" value="MBD1390157.1"/>
    <property type="molecule type" value="Genomic_DNA"/>
</dbReference>
<feature type="signal peptide" evidence="1">
    <location>
        <begin position="1"/>
        <end position="20"/>
    </location>
</feature>
<evidence type="ECO:0000256" key="1">
    <source>
        <dbReference type="SAM" id="SignalP"/>
    </source>
</evidence>
<dbReference type="PANTHER" id="PTHR19328:SF75">
    <property type="entry name" value="ALDOSE SUGAR DEHYDROGENASE YLII"/>
    <property type="match status" value="1"/>
</dbReference>
<evidence type="ECO:0000313" key="4">
    <source>
        <dbReference type="Proteomes" id="UP000638014"/>
    </source>
</evidence>
<dbReference type="Gene3D" id="2.120.10.30">
    <property type="entry name" value="TolB, C-terminal domain"/>
    <property type="match status" value="1"/>
</dbReference>
<dbReference type="Pfam" id="PF07995">
    <property type="entry name" value="GSDH"/>
    <property type="match status" value="1"/>
</dbReference>
<name>A0A8J6QUP2_9GAMM</name>
<keyword evidence="4" id="KW-1185">Reference proteome</keyword>
<dbReference type="InterPro" id="IPR011041">
    <property type="entry name" value="Quinoprot_gluc/sorb_DH_b-prop"/>
</dbReference>
<dbReference type="SUPFAM" id="SSF50952">
    <property type="entry name" value="Soluble quinoprotein glucose dehydrogenase"/>
    <property type="match status" value="1"/>
</dbReference>
<dbReference type="Proteomes" id="UP000638014">
    <property type="component" value="Unassembled WGS sequence"/>
</dbReference>
<dbReference type="InterPro" id="IPR012938">
    <property type="entry name" value="Glc/Sorbosone_DH"/>
</dbReference>
<dbReference type="RefSeq" id="WP_191145231.1">
    <property type="nucleotide sequence ID" value="NZ_JACXAF010000015.1"/>
</dbReference>
<protein>
    <submittedName>
        <fullName evidence="3">PQQ-dependent sugar dehydrogenase</fullName>
    </submittedName>
</protein>
<organism evidence="3 4">
    <name type="scientific">Neiella litorisoli</name>
    <dbReference type="NCBI Taxonomy" id="2771431"/>
    <lineage>
        <taxon>Bacteria</taxon>
        <taxon>Pseudomonadati</taxon>
        <taxon>Pseudomonadota</taxon>
        <taxon>Gammaproteobacteria</taxon>
        <taxon>Alteromonadales</taxon>
        <taxon>Echinimonadaceae</taxon>
        <taxon>Neiella</taxon>
    </lineage>
</organism>
<gene>
    <name evidence="3" type="ORF">IC617_12015</name>
</gene>
<proteinExistence type="predicted"/>
<feature type="domain" description="Glucose/Sorbosone dehydrogenase" evidence="2">
    <location>
        <begin position="35"/>
        <end position="356"/>
    </location>
</feature>
<keyword evidence="1" id="KW-0732">Signal</keyword>
<sequence>MKKIVQLTAFAMVLVVNAVAAQSWQAEIIAEGLGIPWGLEQIDANTVMVSERQGQIGLLDLSSGKYQAIFQVPDVEQVRQGGSLDIAKSPFKADEYYFTYSKDVGTGIETVLAVATLQQQKLTGWRDIMVTKSGSEKGVHFGSRITFDDKHLYFSIGDRGHKGNGQDTQTHAGTIVRLNPDGSVPKDNPFVGDDDVLDEIWSYGHRNPQGLFFDEPSQVLWSIEHGPRGGDEINLIKAGQNYGWPKTSHGKEYWGPVDAGEAQELPGIESPRYVYIPSIAPSSLVMYRDSRYPQLTGKLLAGALKLAHINVLTLDENNQIVHEERILEDLMERVRDILVLADGTVIFSADTGRIYRLLESKPQ</sequence>
<feature type="chain" id="PRO_5035180561" evidence="1">
    <location>
        <begin position="21"/>
        <end position="363"/>
    </location>
</feature>
<accession>A0A8J6QUP2</accession>
<reference evidence="3" key="1">
    <citation type="submission" date="2020-09" db="EMBL/GenBank/DDBJ databases">
        <title>A novel bacterium of genus Neiella, isolated from South China Sea.</title>
        <authorList>
            <person name="Huang H."/>
            <person name="Mo K."/>
            <person name="Hu Y."/>
        </authorList>
    </citation>
    <scope>NUCLEOTIDE SEQUENCE</scope>
    <source>
        <strain evidence="3">HB171785</strain>
    </source>
</reference>
<dbReference type="InterPro" id="IPR011042">
    <property type="entry name" value="6-blade_b-propeller_TolB-like"/>
</dbReference>
<dbReference type="PANTHER" id="PTHR19328">
    <property type="entry name" value="HEDGEHOG-INTERACTING PROTEIN"/>
    <property type="match status" value="1"/>
</dbReference>
<dbReference type="AlphaFoldDB" id="A0A8J6QUP2"/>
<comment type="caution">
    <text evidence="3">The sequence shown here is derived from an EMBL/GenBank/DDBJ whole genome shotgun (WGS) entry which is preliminary data.</text>
</comment>
<evidence type="ECO:0000259" key="2">
    <source>
        <dbReference type="Pfam" id="PF07995"/>
    </source>
</evidence>
<evidence type="ECO:0000313" key="3">
    <source>
        <dbReference type="EMBL" id="MBD1390157.1"/>
    </source>
</evidence>